<dbReference type="AlphaFoldDB" id="A0A9P3FKG7"/>
<evidence type="ECO:0000313" key="1">
    <source>
        <dbReference type="EMBL" id="GIZ47084.1"/>
    </source>
</evidence>
<protein>
    <recommendedName>
        <fullName evidence="3">F-box domain-containing protein</fullName>
    </recommendedName>
</protein>
<dbReference type="PANTHER" id="PTHR42085:SF1">
    <property type="entry name" value="F-BOX DOMAIN-CONTAINING PROTEIN"/>
    <property type="match status" value="1"/>
</dbReference>
<dbReference type="EMBL" id="BOLY01000007">
    <property type="protein sequence ID" value="GIZ47084.1"/>
    <property type="molecule type" value="Genomic_DNA"/>
</dbReference>
<dbReference type="GeneID" id="68295760"/>
<accession>A0A9P3FKG7</accession>
<organism evidence="1 2">
    <name type="scientific">Cercospora kikuchii</name>
    <dbReference type="NCBI Taxonomy" id="84275"/>
    <lineage>
        <taxon>Eukaryota</taxon>
        <taxon>Fungi</taxon>
        <taxon>Dikarya</taxon>
        <taxon>Ascomycota</taxon>
        <taxon>Pezizomycotina</taxon>
        <taxon>Dothideomycetes</taxon>
        <taxon>Dothideomycetidae</taxon>
        <taxon>Mycosphaerellales</taxon>
        <taxon>Mycosphaerellaceae</taxon>
        <taxon>Cercospora</taxon>
    </lineage>
</organism>
<comment type="caution">
    <text evidence="1">The sequence shown here is derived from an EMBL/GenBank/DDBJ whole genome shotgun (WGS) entry which is preliminary data.</text>
</comment>
<dbReference type="RefSeq" id="XP_044661571.1">
    <property type="nucleotide sequence ID" value="XM_044805636.1"/>
</dbReference>
<dbReference type="InterPro" id="IPR038883">
    <property type="entry name" value="AN11006-like"/>
</dbReference>
<dbReference type="Proteomes" id="UP000825890">
    <property type="component" value="Unassembled WGS sequence"/>
</dbReference>
<name>A0A9P3FKG7_9PEZI</name>
<dbReference type="PANTHER" id="PTHR42085">
    <property type="entry name" value="F-BOX DOMAIN-CONTAINING PROTEIN"/>
    <property type="match status" value="1"/>
</dbReference>
<evidence type="ECO:0008006" key="3">
    <source>
        <dbReference type="Google" id="ProtNLM"/>
    </source>
</evidence>
<evidence type="ECO:0000313" key="2">
    <source>
        <dbReference type="Proteomes" id="UP000825890"/>
    </source>
</evidence>
<reference evidence="1 2" key="1">
    <citation type="submission" date="2021-01" db="EMBL/GenBank/DDBJ databases">
        <title>Cercospora kikuchii MAFF 305040 whole genome shotgun sequence.</title>
        <authorList>
            <person name="Kashiwa T."/>
            <person name="Suzuki T."/>
        </authorList>
    </citation>
    <scope>NUCLEOTIDE SEQUENCE [LARGE SCALE GENOMIC DNA]</scope>
    <source>
        <strain evidence="1 2">MAFF 305040</strain>
    </source>
</reference>
<gene>
    <name evidence="1" type="ORF">CKM354_001018500</name>
</gene>
<keyword evidence="2" id="KW-1185">Reference proteome</keyword>
<sequence>MENSPLEKLPAELRNKIYRLVVSDNKPLTVCARSPGYHKAIQPPITRVCRQIRDESLTMFYHCNEFVFEVIPAESWRETRWDIADRVWEIELWLHSTSEKNRAAIQNLLIVCGSNCRAPDCESMWQVLAEVLLVYGYGGKAERQNRLKCTIHIHLVFDLWASWLFANLPAGTNLEVYRREQETKSTKLFEDLGLDVHVTSEMVVRR</sequence>
<proteinExistence type="predicted"/>
<dbReference type="OrthoDB" id="3650885at2759"/>